<evidence type="ECO:0000259" key="3">
    <source>
        <dbReference type="PROSITE" id="PS50011"/>
    </source>
</evidence>
<name>A0A2P2I0D9_9CRUS</name>
<evidence type="ECO:0000313" key="4">
    <source>
        <dbReference type="EMBL" id="LAB67472.1"/>
    </source>
</evidence>
<dbReference type="GO" id="GO:0005524">
    <property type="term" value="F:ATP binding"/>
    <property type="evidence" value="ECO:0007669"/>
    <property type="project" value="InterPro"/>
</dbReference>
<dbReference type="SUPFAM" id="SSF56112">
    <property type="entry name" value="Protein kinase-like (PK-like)"/>
    <property type="match status" value="1"/>
</dbReference>
<dbReference type="InterPro" id="IPR011009">
    <property type="entry name" value="Kinase-like_dom_sf"/>
</dbReference>
<dbReference type="GO" id="GO:0032436">
    <property type="term" value="P:positive regulation of proteasomal ubiquitin-dependent protein catabolic process"/>
    <property type="evidence" value="ECO:0007669"/>
    <property type="project" value="TreeGrafter"/>
</dbReference>
<feature type="domain" description="Protein kinase" evidence="3">
    <location>
        <begin position="117"/>
        <end position="359"/>
    </location>
</feature>
<dbReference type="PANTHER" id="PTHR22961">
    <property type="entry name" value="SER/THR PROTEIN KINASE-TRB"/>
    <property type="match status" value="1"/>
</dbReference>
<dbReference type="GO" id="GO:0004672">
    <property type="term" value="F:protein kinase activity"/>
    <property type="evidence" value="ECO:0007669"/>
    <property type="project" value="InterPro"/>
</dbReference>
<dbReference type="PANTHER" id="PTHR22961:SF13">
    <property type="entry name" value="TRIBBLES"/>
    <property type="match status" value="1"/>
</dbReference>
<proteinExistence type="evidence at transcript level"/>
<dbReference type="Gene3D" id="1.10.510.10">
    <property type="entry name" value="Transferase(Phosphotransferase) domain 1"/>
    <property type="match status" value="1"/>
</dbReference>
<comment type="similarity">
    <text evidence="1">Belongs to the protein kinase superfamily. CAMK Ser/Thr protein kinase family. Tribbles subfamily.</text>
</comment>
<reference evidence="4" key="2">
    <citation type="journal article" date="2018" name="Biosci. Biotechnol. Biochem.">
        <title>Polysaccharide hydrolase of the hadal zone amphipods Hirondellea gigas.</title>
        <authorList>
            <person name="Kobayashi H."/>
            <person name="Nagahama T."/>
            <person name="Arai W."/>
            <person name="Sasagawa Y."/>
            <person name="Umeda M."/>
            <person name="Hayashi T."/>
            <person name="Nikaido I."/>
            <person name="Watanabe H."/>
            <person name="Oguri K."/>
            <person name="Kitazato H."/>
            <person name="Fujioka K."/>
            <person name="Kido Y."/>
            <person name="Takami H."/>
        </authorList>
    </citation>
    <scope>NUCLEOTIDE SEQUENCE</scope>
    <source>
        <tissue evidence="4">Whole body</tissue>
    </source>
</reference>
<dbReference type="GO" id="GO:0031434">
    <property type="term" value="F:mitogen-activated protein kinase kinase binding"/>
    <property type="evidence" value="ECO:0007669"/>
    <property type="project" value="TreeGrafter"/>
</dbReference>
<feature type="region of interest" description="Disordered" evidence="2">
    <location>
        <begin position="1"/>
        <end position="33"/>
    </location>
</feature>
<feature type="region of interest" description="Disordered" evidence="2">
    <location>
        <begin position="64"/>
        <end position="106"/>
    </location>
</feature>
<protein>
    <submittedName>
        <fullName evidence="4">Tribbles homolog 2-like</fullName>
    </submittedName>
</protein>
<accession>A0A2P2I0D9</accession>
<evidence type="ECO:0000256" key="1">
    <source>
        <dbReference type="ARBA" id="ARBA00038180"/>
    </source>
</evidence>
<dbReference type="PROSITE" id="PS50011">
    <property type="entry name" value="PROTEIN_KINASE_DOM"/>
    <property type="match status" value="1"/>
</dbReference>
<reference evidence="5" key="1">
    <citation type="submission" date="2017-11" db="EMBL/GenBank/DDBJ databases">
        <title>The sensing device of the deep-sea amphipod.</title>
        <authorList>
            <person name="Kobayashi H."/>
            <person name="Nagahama T."/>
            <person name="Arai W."/>
            <person name="Sasagawa Y."/>
            <person name="Umeda M."/>
            <person name="Hayashi T."/>
            <person name="Nikaido I."/>
            <person name="Watanabe H."/>
            <person name="Oguri K."/>
            <person name="Kitazato H."/>
            <person name="Fujioka K."/>
            <person name="Kido Y."/>
            <person name="Takami H."/>
        </authorList>
    </citation>
    <scope>NUCLEOTIDE SEQUENCE</scope>
    <source>
        <tissue evidence="5">Whole body</tissue>
    </source>
</reference>
<dbReference type="EMBL" id="IACT01001890">
    <property type="protein sequence ID" value="LAC21208.1"/>
    <property type="molecule type" value="mRNA"/>
</dbReference>
<sequence length="399" mass="43925">MSETLQWVQFSSSPSSTGGDSNIGAPPPPRLKPILDVVIPPQFGGDKVEVTAYTPPATLNLVQNSASDNTISKNSSSTTSSTNNNNNSTSNGSPLSPTNGVAPPQFPTQPCLLANKYLITRSIDSNTSEAIHLPTHTVLLVKCLPSQNAREVCAQHALLGDQEGIRPPLELIQGSEGRSWLVIAPHYGDLHSYVRTRRRIREGEAQRLFSQVTRVVELCHGAGLVLRDLKLRKIVFTDANRRRVSLESLEDSVVSGGEDTLEDKHGCPAYVAPEILRAAAYSGRAADMWSLGVMLYTMLIGRYPFHGCDTNALFLKIRSGEFIVPDWVSSRARHLIQLLLQREPSSRPTASKVLAHPWLTRPPRDLPPKDIHDHIVPEMLSTRQQSSAMRNKQSYFFGN</sequence>
<dbReference type="InterPro" id="IPR000719">
    <property type="entry name" value="Prot_kinase_dom"/>
</dbReference>
<feature type="compositionally biased region" description="Low complexity" evidence="2">
    <location>
        <begin position="65"/>
        <end position="99"/>
    </location>
</feature>
<evidence type="ECO:0000313" key="5">
    <source>
        <dbReference type="EMBL" id="LAC21208.1"/>
    </source>
</evidence>
<dbReference type="Pfam" id="PF00069">
    <property type="entry name" value="Pkinase"/>
    <property type="match status" value="1"/>
</dbReference>
<organism evidence="4">
    <name type="scientific">Hirondellea gigas</name>
    <dbReference type="NCBI Taxonomy" id="1518452"/>
    <lineage>
        <taxon>Eukaryota</taxon>
        <taxon>Metazoa</taxon>
        <taxon>Ecdysozoa</taxon>
        <taxon>Arthropoda</taxon>
        <taxon>Crustacea</taxon>
        <taxon>Multicrustacea</taxon>
        <taxon>Malacostraca</taxon>
        <taxon>Eumalacostraca</taxon>
        <taxon>Peracarida</taxon>
        <taxon>Amphipoda</taxon>
        <taxon>Amphilochidea</taxon>
        <taxon>Lysianassida</taxon>
        <taxon>Lysianassidira</taxon>
        <taxon>Lysianassoidea</taxon>
        <taxon>Lysianassidae</taxon>
        <taxon>Hirondellea</taxon>
    </lineage>
</organism>
<feature type="compositionally biased region" description="Polar residues" evidence="2">
    <location>
        <begin position="1"/>
        <end position="10"/>
    </location>
</feature>
<evidence type="ECO:0000256" key="2">
    <source>
        <dbReference type="SAM" id="MobiDB-lite"/>
    </source>
</evidence>
<dbReference type="EMBL" id="IACF01001793">
    <property type="protein sequence ID" value="LAB67472.1"/>
    <property type="molecule type" value="mRNA"/>
</dbReference>
<dbReference type="InterPro" id="IPR024104">
    <property type="entry name" value="Tribbles/Ser_Thr_kinase_40"/>
</dbReference>
<dbReference type="FunFam" id="1.10.510.10:FF:000153">
    <property type="entry name" value="Tribbles homolog 2"/>
    <property type="match status" value="1"/>
</dbReference>
<dbReference type="AlphaFoldDB" id="A0A2P2I0D9"/>
<dbReference type="GO" id="GO:0005634">
    <property type="term" value="C:nucleus"/>
    <property type="evidence" value="ECO:0007669"/>
    <property type="project" value="TreeGrafter"/>
</dbReference>
<dbReference type="SMART" id="SM00220">
    <property type="entry name" value="S_TKc"/>
    <property type="match status" value="1"/>
</dbReference>